<keyword evidence="2" id="KW-1133">Transmembrane helix</keyword>
<protein>
    <submittedName>
        <fullName evidence="3">Uncharacterized protein</fullName>
    </submittedName>
</protein>
<keyword evidence="2" id="KW-0812">Transmembrane</keyword>
<keyword evidence="4" id="KW-1185">Reference proteome</keyword>
<evidence type="ECO:0000256" key="1">
    <source>
        <dbReference type="SAM" id="MobiDB-lite"/>
    </source>
</evidence>
<comment type="caution">
    <text evidence="3">The sequence shown here is derived from an EMBL/GenBank/DDBJ whole genome shotgun (WGS) entry which is preliminary data.</text>
</comment>
<gene>
    <name evidence="3" type="ORF">B0T14DRAFT_499824</name>
</gene>
<evidence type="ECO:0000313" key="3">
    <source>
        <dbReference type="EMBL" id="KAK0614587.1"/>
    </source>
</evidence>
<evidence type="ECO:0000256" key="2">
    <source>
        <dbReference type="SAM" id="Phobius"/>
    </source>
</evidence>
<feature type="transmembrane region" description="Helical" evidence="2">
    <location>
        <begin position="292"/>
        <end position="314"/>
    </location>
</feature>
<feature type="compositionally biased region" description="Low complexity" evidence="1">
    <location>
        <begin position="274"/>
        <end position="288"/>
    </location>
</feature>
<feature type="region of interest" description="Disordered" evidence="1">
    <location>
        <begin position="230"/>
        <end position="288"/>
    </location>
</feature>
<sequence>MATPPATFSDRTNGAFTLPPQTTPFSPGATPAAGCSSRSVLCFTPAGKLRKNYACDLVDQINTETYKYFNLECYPQNFDLINNGERALTQTRPVSYSEQTVAYPGTACPAGFTPACTTALTLSNPNATPKPYTGTLTQTWCCPIPVGTNEGDWICTNRDTLEPTSRYCLSVVANTRDIWFGTPAGTTTNAGPKYSTSTVGADMSVRVLRKALPLGEYKADVLRGLAGNASGLTSGENTASSGGSRTATSTGSSGSWQTVGSPTSTASGTSVDESSGTGTPTPSSASISPGTIAGITVGALALVSFIAVGIYICLRYRREGKQEKAENPAPAAAEEEAQRHEQETGIRGGGFSPSSLGGTLNTDISSVAADSPMVHSSRMEWRPGMGPGVKYWEMGEGQAAVEMATGYNKSVVD</sequence>
<feature type="compositionally biased region" description="Polar residues" evidence="1">
    <location>
        <begin position="262"/>
        <end position="273"/>
    </location>
</feature>
<feature type="compositionally biased region" description="Polar residues" evidence="1">
    <location>
        <begin position="9"/>
        <end position="25"/>
    </location>
</feature>
<keyword evidence="2" id="KW-0472">Membrane</keyword>
<name>A0AA40BUY7_9PEZI</name>
<organism evidence="3 4">
    <name type="scientific">Immersiella caudata</name>
    <dbReference type="NCBI Taxonomy" id="314043"/>
    <lineage>
        <taxon>Eukaryota</taxon>
        <taxon>Fungi</taxon>
        <taxon>Dikarya</taxon>
        <taxon>Ascomycota</taxon>
        <taxon>Pezizomycotina</taxon>
        <taxon>Sordariomycetes</taxon>
        <taxon>Sordariomycetidae</taxon>
        <taxon>Sordariales</taxon>
        <taxon>Lasiosphaeriaceae</taxon>
        <taxon>Immersiella</taxon>
    </lineage>
</organism>
<dbReference type="Proteomes" id="UP001175000">
    <property type="component" value="Unassembled WGS sequence"/>
</dbReference>
<evidence type="ECO:0000313" key="4">
    <source>
        <dbReference type="Proteomes" id="UP001175000"/>
    </source>
</evidence>
<feature type="region of interest" description="Disordered" evidence="1">
    <location>
        <begin position="1"/>
        <end position="34"/>
    </location>
</feature>
<proteinExistence type="predicted"/>
<feature type="compositionally biased region" description="Low complexity" evidence="1">
    <location>
        <begin position="238"/>
        <end position="261"/>
    </location>
</feature>
<dbReference type="AlphaFoldDB" id="A0AA40BUY7"/>
<dbReference type="EMBL" id="JAULSU010000006">
    <property type="protein sequence ID" value="KAK0614587.1"/>
    <property type="molecule type" value="Genomic_DNA"/>
</dbReference>
<accession>A0AA40BUY7</accession>
<reference evidence="3" key="1">
    <citation type="submission" date="2023-06" db="EMBL/GenBank/DDBJ databases">
        <title>Genome-scale phylogeny and comparative genomics of the fungal order Sordariales.</title>
        <authorList>
            <consortium name="Lawrence Berkeley National Laboratory"/>
            <person name="Hensen N."/>
            <person name="Bonometti L."/>
            <person name="Westerberg I."/>
            <person name="Brannstrom I.O."/>
            <person name="Guillou S."/>
            <person name="Cros-Aarteil S."/>
            <person name="Calhoun S."/>
            <person name="Haridas S."/>
            <person name="Kuo A."/>
            <person name="Mondo S."/>
            <person name="Pangilinan J."/>
            <person name="Riley R."/>
            <person name="Labutti K."/>
            <person name="Andreopoulos B."/>
            <person name="Lipzen A."/>
            <person name="Chen C."/>
            <person name="Yanf M."/>
            <person name="Daum C."/>
            <person name="Ng V."/>
            <person name="Clum A."/>
            <person name="Steindorff A."/>
            <person name="Ohm R."/>
            <person name="Martin F."/>
            <person name="Silar P."/>
            <person name="Natvig D."/>
            <person name="Lalanne C."/>
            <person name="Gautier V."/>
            <person name="Ament-Velasquez S.L."/>
            <person name="Kruys A."/>
            <person name="Hutchinson M.I."/>
            <person name="Powell A.J."/>
            <person name="Barry K."/>
            <person name="Miller A.N."/>
            <person name="Grigoriev I.V."/>
            <person name="Debuchy R."/>
            <person name="Gladieux P."/>
            <person name="Thoren M.H."/>
            <person name="Johannesson H."/>
        </authorList>
    </citation>
    <scope>NUCLEOTIDE SEQUENCE</scope>
    <source>
        <strain evidence="3">CBS 606.72</strain>
    </source>
</reference>
<feature type="region of interest" description="Disordered" evidence="1">
    <location>
        <begin position="321"/>
        <end position="358"/>
    </location>
</feature>